<evidence type="ECO:0000256" key="1">
    <source>
        <dbReference type="ARBA" id="ARBA00001971"/>
    </source>
</evidence>
<dbReference type="Proteomes" id="UP000887578">
    <property type="component" value="Unplaced"/>
</dbReference>
<keyword evidence="7 8" id="KW-0349">Heme</keyword>
<dbReference type="GO" id="GO:0005737">
    <property type="term" value="C:cytoplasm"/>
    <property type="evidence" value="ECO:0007669"/>
    <property type="project" value="TreeGrafter"/>
</dbReference>
<dbReference type="Gene3D" id="1.10.630.10">
    <property type="entry name" value="Cytochrome P450"/>
    <property type="match status" value="1"/>
</dbReference>
<dbReference type="GO" id="GO:0006082">
    <property type="term" value="P:organic acid metabolic process"/>
    <property type="evidence" value="ECO:0007669"/>
    <property type="project" value="TreeGrafter"/>
</dbReference>
<organism evidence="9 10">
    <name type="scientific">Panagrolaimus davidi</name>
    <dbReference type="NCBI Taxonomy" id="227884"/>
    <lineage>
        <taxon>Eukaryota</taxon>
        <taxon>Metazoa</taxon>
        <taxon>Ecdysozoa</taxon>
        <taxon>Nematoda</taxon>
        <taxon>Chromadorea</taxon>
        <taxon>Rhabditida</taxon>
        <taxon>Tylenchina</taxon>
        <taxon>Panagrolaimomorpha</taxon>
        <taxon>Panagrolaimoidea</taxon>
        <taxon>Panagrolaimidae</taxon>
        <taxon>Panagrolaimus</taxon>
    </lineage>
</organism>
<dbReference type="GO" id="GO:0006805">
    <property type="term" value="P:xenobiotic metabolic process"/>
    <property type="evidence" value="ECO:0007669"/>
    <property type="project" value="TreeGrafter"/>
</dbReference>
<sequence>MPVPILGNAIAFALEDPPNYFVNWRKQFGDIYTFWAGEMPIVCINDVKTINEKFVKDGDTFAGRAQITELFEITRHGQQGIIFEEGDPWRTHRRFALRVFRDFGFGKNLMQEKIMDEFAYLMETVKSNNEKGIKDHSIQDYVDLAVGSVINNLLFGFRCSENKVEDFKEQKSIIGAVIKDFGNPAAVVMIYRAHIFRHFPFFSTVYYRMIENRDKTWDYFRKNVEKRKALIDFDSDSEPVDYVEAFLRKQKEMEKSGETHYFTDHHLYSILWDLWFAGQETTSNTIAWACVYLIKNQECQKRLQSELTKVIGSDRLITVEDKTNLPYLNAVIAESQRCANLLNSNVLHRTLEDTIVHGYNIPKHTVIINQISSVLYDERYFPEPMSFKPERYLKENNVFEWPEALMPFGVGKRSCLGESLARMELFLFISNLFNQFELSENPEKPIDEKRYFGGTISPHPFTCVMKSRSF</sequence>
<comment type="similarity">
    <text evidence="2 8">Belongs to the cytochrome P450 family.</text>
</comment>
<name>A0A914PVF8_9BILA</name>
<dbReference type="PRINTS" id="PR00463">
    <property type="entry name" value="EP450I"/>
</dbReference>
<dbReference type="GO" id="GO:0005506">
    <property type="term" value="F:iron ion binding"/>
    <property type="evidence" value="ECO:0007669"/>
    <property type="project" value="InterPro"/>
</dbReference>
<dbReference type="GO" id="GO:0020037">
    <property type="term" value="F:heme binding"/>
    <property type="evidence" value="ECO:0007669"/>
    <property type="project" value="InterPro"/>
</dbReference>
<keyword evidence="5 7" id="KW-0408">Iron</keyword>
<dbReference type="GO" id="GO:0016712">
    <property type="term" value="F:oxidoreductase activity, acting on paired donors, with incorporation or reduction of molecular oxygen, reduced flavin or flavoprotein as one donor, and incorporation of one atom of oxygen"/>
    <property type="evidence" value="ECO:0007669"/>
    <property type="project" value="TreeGrafter"/>
</dbReference>
<keyword evidence="3 7" id="KW-0479">Metal-binding</keyword>
<dbReference type="InterPro" id="IPR001128">
    <property type="entry name" value="Cyt_P450"/>
</dbReference>
<comment type="cofactor">
    <cofactor evidence="1 7">
        <name>heme</name>
        <dbReference type="ChEBI" id="CHEBI:30413"/>
    </cofactor>
</comment>
<protein>
    <submittedName>
        <fullName evidence="10">CYtochrome P450 family</fullName>
    </submittedName>
</protein>
<dbReference type="InterPro" id="IPR017972">
    <property type="entry name" value="Cyt_P450_CS"/>
</dbReference>
<keyword evidence="6 8" id="KW-0503">Monooxygenase</keyword>
<evidence type="ECO:0000313" key="10">
    <source>
        <dbReference type="WBParaSite" id="PDA_v2.g203.t1"/>
    </source>
</evidence>
<evidence type="ECO:0000256" key="7">
    <source>
        <dbReference type="PIRSR" id="PIRSR602401-1"/>
    </source>
</evidence>
<dbReference type="FunFam" id="1.10.630.10:FF:000036">
    <property type="entry name" value="CYtochrome P450 family"/>
    <property type="match status" value="1"/>
</dbReference>
<accession>A0A914PVF8</accession>
<evidence type="ECO:0000256" key="2">
    <source>
        <dbReference type="ARBA" id="ARBA00010617"/>
    </source>
</evidence>
<keyword evidence="9" id="KW-1185">Reference proteome</keyword>
<dbReference type="SUPFAM" id="SSF48264">
    <property type="entry name" value="Cytochrome P450"/>
    <property type="match status" value="1"/>
</dbReference>
<dbReference type="PRINTS" id="PR00385">
    <property type="entry name" value="P450"/>
</dbReference>
<dbReference type="PROSITE" id="PS00086">
    <property type="entry name" value="CYTOCHROME_P450"/>
    <property type="match status" value="1"/>
</dbReference>
<dbReference type="CDD" id="cd20617">
    <property type="entry name" value="CYP1_2-like"/>
    <property type="match status" value="1"/>
</dbReference>
<evidence type="ECO:0000256" key="4">
    <source>
        <dbReference type="ARBA" id="ARBA00023002"/>
    </source>
</evidence>
<dbReference type="InterPro" id="IPR036396">
    <property type="entry name" value="Cyt_P450_sf"/>
</dbReference>
<evidence type="ECO:0000313" key="9">
    <source>
        <dbReference type="Proteomes" id="UP000887578"/>
    </source>
</evidence>
<dbReference type="Pfam" id="PF00067">
    <property type="entry name" value="p450"/>
    <property type="match status" value="1"/>
</dbReference>
<dbReference type="PANTHER" id="PTHR24300:SF375">
    <property type="entry name" value="CYTOCHROME P450 FAMILY"/>
    <property type="match status" value="1"/>
</dbReference>
<keyword evidence="4 8" id="KW-0560">Oxidoreductase</keyword>
<dbReference type="InterPro" id="IPR002401">
    <property type="entry name" value="Cyt_P450_E_grp-I"/>
</dbReference>
<dbReference type="InterPro" id="IPR050182">
    <property type="entry name" value="Cytochrome_P450_fam2"/>
</dbReference>
<evidence type="ECO:0000256" key="3">
    <source>
        <dbReference type="ARBA" id="ARBA00022723"/>
    </source>
</evidence>
<proteinExistence type="inferred from homology"/>
<evidence type="ECO:0000256" key="8">
    <source>
        <dbReference type="RuleBase" id="RU000461"/>
    </source>
</evidence>
<reference evidence="10" key="1">
    <citation type="submission" date="2022-11" db="UniProtKB">
        <authorList>
            <consortium name="WormBaseParasite"/>
        </authorList>
    </citation>
    <scope>IDENTIFICATION</scope>
</reference>
<evidence type="ECO:0000256" key="6">
    <source>
        <dbReference type="ARBA" id="ARBA00023033"/>
    </source>
</evidence>
<evidence type="ECO:0000256" key="5">
    <source>
        <dbReference type="ARBA" id="ARBA00023004"/>
    </source>
</evidence>
<dbReference type="AlphaFoldDB" id="A0A914PVF8"/>
<dbReference type="PANTHER" id="PTHR24300">
    <property type="entry name" value="CYTOCHROME P450 508A4-RELATED"/>
    <property type="match status" value="1"/>
</dbReference>
<feature type="binding site" description="axial binding residue" evidence="7">
    <location>
        <position position="415"/>
    </location>
    <ligand>
        <name>heme</name>
        <dbReference type="ChEBI" id="CHEBI:30413"/>
    </ligand>
    <ligandPart>
        <name>Fe</name>
        <dbReference type="ChEBI" id="CHEBI:18248"/>
    </ligandPart>
</feature>
<dbReference type="WBParaSite" id="PDA_v2.g203.t1">
    <property type="protein sequence ID" value="PDA_v2.g203.t1"/>
    <property type="gene ID" value="PDA_v2.g203"/>
</dbReference>